<dbReference type="OrthoDB" id="424220at2759"/>
<dbReference type="STRING" id="1156394.T0QV29"/>
<reference evidence="2 3" key="1">
    <citation type="submission" date="2012-04" db="EMBL/GenBank/DDBJ databases">
        <title>The Genome Sequence of Saprolegnia declina VS20.</title>
        <authorList>
            <consortium name="The Broad Institute Genome Sequencing Platform"/>
            <person name="Russ C."/>
            <person name="Nusbaum C."/>
            <person name="Tyler B."/>
            <person name="van West P."/>
            <person name="Dieguez-Uribeondo J."/>
            <person name="de Bruijn I."/>
            <person name="Tripathy S."/>
            <person name="Jiang R."/>
            <person name="Young S.K."/>
            <person name="Zeng Q."/>
            <person name="Gargeya S."/>
            <person name="Fitzgerald M."/>
            <person name="Haas B."/>
            <person name="Abouelleil A."/>
            <person name="Alvarado L."/>
            <person name="Arachchi H.M."/>
            <person name="Berlin A."/>
            <person name="Chapman S.B."/>
            <person name="Goldberg J."/>
            <person name="Griggs A."/>
            <person name="Gujja S."/>
            <person name="Hansen M."/>
            <person name="Howarth C."/>
            <person name="Imamovic A."/>
            <person name="Larimer J."/>
            <person name="McCowen C."/>
            <person name="Montmayeur A."/>
            <person name="Murphy C."/>
            <person name="Neiman D."/>
            <person name="Pearson M."/>
            <person name="Priest M."/>
            <person name="Roberts A."/>
            <person name="Saif S."/>
            <person name="Shea T."/>
            <person name="Sisk P."/>
            <person name="Sykes S."/>
            <person name="Wortman J."/>
            <person name="Nusbaum C."/>
            <person name="Birren B."/>
        </authorList>
    </citation>
    <scope>NUCLEOTIDE SEQUENCE [LARGE SCALE GENOMIC DNA]</scope>
    <source>
        <strain evidence="2 3">VS20</strain>
    </source>
</reference>
<dbReference type="SUPFAM" id="SSF57850">
    <property type="entry name" value="RING/U-box"/>
    <property type="match status" value="1"/>
</dbReference>
<dbReference type="Proteomes" id="UP000030762">
    <property type="component" value="Unassembled WGS sequence"/>
</dbReference>
<evidence type="ECO:0000313" key="2">
    <source>
        <dbReference type="EMBL" id="EQC38501.1"/>
    </source>
</evidence>
<dbReference type="OMA" id="TRITFVC"/>
<gene>
    <name evidence="2" type="ORF">SDRG_04208</name>
</gene>
<dbReference type="SUPFAM" id="SSF49468">
    <property type="entry name" value="VHL"/>
    <property type="match status" value="2"/>
</dbReference>
<dbReference type="SMART" id="SM00504">
    <property type="entry name" value="Ubox"/>
    <property type="match status" value="1"/>
</dbReference>
<dbReference type="GO" id="GO:0004842">
    <property type="term" value="F:ubiquitin-protein transferase activity"/>
    <property type="evidence" value="ECO:0007669"/>
    <property type="project" value="InterPro"/>
</dbReference>
<dbReference type="GeneID" id="19944935"/>
<proteinExistence type="predicted"/>
<dbReference type="VEuPathDB" id="FungiDB:SDRG_04208"/>
<name>T0QV29_SAPDV</name>
<evidence type="ECO:0000313" key="3">
    <source>
        <dbReference type="Proteomes" id="UP000030762"/>
    </source>
</evidence>
<feature type="domain" description="U-box" evidence="1">
    <location>
        <begin position="2"/>
        <end position="75"/>
    </location>
</feature>
<dbReference type="InterPro" id="IPR052085">
    <property type="entry name" value="WD-SAM-U-box"/>
</dbReference>
<evidence type="ECO:0000259" key="1">
    <source>
        <dbReference type="PROSITE" id="PS51698"/>
    </source>
</evidence>
<dbReference type="AlphaFoldDB" id="T0QV29"/>
<accession>T0QV29</accession>
<dbReference type="EMBL" id="JH767141">
    <property type="protein sequence ID" value="EQC38501.1"/>
    <property type="molecule type" value="Genomic_DNA"/>
</dbReference>
<dbReference type="PROSITE" id="PS51698">
    <property type="entry name" value="U_BOX"/>
    <property type="match status" value="1"/>
</dbReference>
<dbReference type="InterPro" id="IPR013083">
    <property type="entry name" value="Znf_RING/FYVE/PHD"/>
</dbReference>
<organism evidence="2 3">
    <name type="scientific">Saprolegnia diclina (strain VS20)</name>
    <dbReference type="NCBI Taxonomy" id="1156394"/>
    <lineage>
        <taxon>Eukaryota</taxon>
        <taxon>Sar</taxon>
        <taxon>Stramenopiles</taxon>
        <taxon>Oomycota</taxon>
        <taxon>Saprolegniomycetes</taxon>
        <taxon>Saprolegniales</taxon>
        <taxon>Saprolegniaceae</taxon>
        <taxon>Saprolegnia</taxon>
    </lineage>
</organism>
<dbReference type="GO" id="GO:0016567">
    <property type="term" value="P:protein ubiquitination"/>
    <property type="evidence" value="ECO:0007669"/>
    <property type="project" value="InterPro"/>
</dbReference>
<dbReference type="InterPro" id="IPR037140">
    <property type="entry name" value="VHL_beta_dom_sf"/>
</dbReference>
<dbReference type="InterPro" id="IPR036208">
    <property type="entry name" value="VHL_sf"/>
</dbReference>
<dbReference type="Pfam" id="PF04564">
    <property type="entry name" value="U-box"/>
    <property type="match status" value="1"/>
</dbReference>
<protein>
    <recommendedName>
        <fullName evidence="1">U-box domain-containing protein</fullName>
    </recommendedName>
</protein>
<dbReference type="RefSeq" id="XP_008608093.1">
    <property type="nucleotide sequence ID" value="XM_008609871.1"/>
</dbReference>
<dbReference type="Gene3D" id="2.60.40.780">
    <property type="entry name" value="von Hippel-Lindau disease tumour suppressor, beta domain"/>
    <property type="match status" value="2"/>
</dbReference>
<dbReference type="eggNOG" id="KOG0167">
    <property type="taxonomic scope" value="Eukaryota"/>
</dbReference>
<dbReference type="PANTHER" id="PTHR46573">
    <property type="entry name" value="WD REPEAT, SAM AND U-BOX DOMAIN-CONTAINING PROTEIN 1"/>
    <property type="match status" value="1"/>
</dbReference>
<sequence length="271" mass="30415">MAGLHSFLCPISCEIMRDPVIARDGHSYERAQITRWFQSHRRSPVTNEELPSTELMPNYSLKQAILEHQAATTATRSTTLVTLRPSAPPLDAPRRRSPTSQQPTRITFVCRFRVPIDIIWVDEDGDDVPYSRVAPDMLYTQDTYVGHVWKIMHAGGLLEYYEAPSTPSVVEVLDVQSLRVSSDTATPTPIILHFLNATGAAVALVWEKSNATEVPYMVLAPGQSYEQVSYAQHMWKALDARSNALVMRLCSTAQSEHVTIRGNRSIVRRPI</sequence>
<keyword evidence="3" id="KW-1185">Reference proteome</keyword>
<dbReference type="InterPro" id="IPR003613">
    <property type="entry name" value="Ubox_domain"/>
</dbReference>
<dbReference type="Gene3D" id="3.30.40.10">
    <property type="entry name" value="Zinc/RING finger domain, C3HC4 (zinc finger)"/>
    <property type="match status" value="1"/>
</dbReference>
<dbReference type="PANTHER" id="PTHR46573:SF1">
    <property type="entry name" value="WD REPEAT, SAM AND U-BOX DOMAIN-CONTAINING PROTEIN 1"/>
    <property type="match status" value="1"/>
</dbReference>
<dbReference type="CDD" id="cd16655">
    <property type="entry name" value="RING-Ubox_WDSUB1-like"/>
    <property type="match status" value="1"/>
</dbReference>
<dbReference type="InParanoid" id="T0QV29"/>